<gene>
    <name evidence="1" type="ORF">PHMEG_00037546</name>
</gene>
<proteinExistence type="predicted"/>
<sequence>MSPTQASTAADRYFPHLNGRIFIIWKTRVSAALQGEMLLVLVIHTNYAGGDDLDFSDEEKDLDPALFEENQGGEENSLGRQALTHRQTPPQSNLFVVQSFTATKQNERKRAGKLKAKRSKLSYRSLRLSISASLPSTEFLLALCRSADLAFSNDVVDLASDDISFPCSVFT</sequence>
<dbReference type="EMBL" id="NBNE01016602">
    <property type="protein sequence ID" value="OWY93161.1"/>
    <property type="molecule type" value="Genomic_DNA"/>
</dbReference>
<dbReference type="AlphaFoldDB" id="A0A225UJQ3"/>
<evidence type="ECO:0000313" key="1">
    <source>
        <dbReference type="EMBL" id="OWY93161.1"/>
    </source>
</evidence>
<keyword evidence="2" id="KW-1185">Reference proteome</keyword>
<accession>A0A225UJQ3</accession>
<organism evidence="1 2">
    <name type="scientific">Phytophthora megakarya</name>
    <dbReference type="NCBI Taxonomy" id="4795"/>
    <lineage>
        <taxon>Eukaryota</taxon>
        <taxon>Sar</taxon>
        <taxon>Stramenopiles</taxon>
        <taxon>Oomycota</taxon>
        <taxon>Peronosporomycetes</taxon>
        <taxon>Peronosporales</taxon>
        <taxon>Peronosporaceae</taxon>
        <taxon>Phytophthora</taxon>
    </lineage>
</organism>
<protein>
    <submittedName>
        <fullName evidence="1">Uncharacterized protein</fullName>
    </submittedName>
</protein>
<dbReference type="Proteomes" id="UP000198211">
    <property type="component" value="Unassembled WGS sequence"/>
</dbReference>
<dbReference type="OrthoDB" id="127095at2759"/>
<reference evidence="2" key="1">
    <citation type="submission" date="2017-03" db="EMBL/GenBank/DDBJ databases">
        <title>Phytopthora megakarya and P. palmivora, two closely related causual agents of cacao black pod achieved similar genome size and gene model numbers by different mechanisms.</title>
        <authorList>
            <person name="Ali S."/>
            <person name="Shao J."/>
            <person name="Larry D.J."/>
            <person name="Kronmiller B."/>
            <person name="Shen D."/>
            <person name="Strem M.D."/>
            <person name="Melnick R.L."/>
            <person name="Guiltinan M.J."/>
            <person name="Tyler B.M."/>
            <person name="Meinhardt L.W."/>
            <person name="Bailey B.A."/>
        </authorList>
    </citation>
    <scope>NUCLEOTIDE SEQUENCE [LARGE SCALE GENOMIC DNA]</scope>
    <source>
        <strain evidence="2">zdho120</strain>
    </source>
</reference>
<comment type="caution">
    <text evidence="1">The sequence shown here is derived from an EMBL/GenBank/DDBJ whole genome shotgun (WGS) entry which is preliminary data.</text>
</comment>
<evidence type="ECO:0000313" key="2">
    <source>
        <dbReference type="Proteomes" id="UP000198211"/>
    </source>
</evidence>
<name>A0A225UJQ3_9STRA</name>